<evidence type="ECO:0000256" key="5">
    <source>
        <dbReference type="RuleBase" id="RU000687"/>
    </source>
</evidence>
<sequence>MLRGYKGIVSKTLTDVDMEATVAQKLAQQSIYYGFQHASGVCLHEIVDKMAFYFAVVLMSTILSSAQAECPSEPEGSETEGFLSNQTKLKTMLSLHSRLTQRCGVPKSLPPMSYFSPEMKWNVGLSFQPLQVVTVDEIEMSVTFSSYVILTWTDRSLSWDPTRNGGITVIQMVREDIWTPNIIVPKTTTRSGVELQLPKKVSVYSDGTVVVPSPNFISTLCHLDMKNFPFDSHSCSVVFLEQEFFLNMTVFEAETSDVKEYFGTNAGWIVDEEGCQTQESRSRQFPKITYVLCHVRLTRRSSFYVINLIGPMSLTSVMTLVVFWIPSEEREKVSFVTSVFMSTSLYLGFILDRLPRSMDSIPYLNLLLMAIVAEVILATIATAIVLQRGRRQMLSHNKLYKTQLKHTDPRHNINRETLTDPSFPINLDDAICNNTIPTKKSKKSVKGGDLTAQETKRYCYENRAESKGTVSLEQCLEGSLETHSHKLALSGICCCAMFHREHRSDKPYQDQRDKDAAQTFGDRLQQFSKLPRVVLKPDLLSKISDEDNRFNHEQIVREENLPNIGQNLKRSTYKSTCNDLNHPINLNGQWNKAPTSSSIAMSIDRRALNEQEQNSLNIFDQQNVYIEHGRAGLDSPVGERLSSDPLQLHTQSKRSCLTKLFGCNQEMLTPDELDKLFFWIIFVLVSATWLVFFVAARKEH</sequence>
<dbReference type="InterPro" id="IPR006201">
    <property type="entry name" value="Neur_channel"/>
</dbReference>
<feature type="transmembrane region" description="Helical" evidence="5">
    <location>
        <begin position="676"/>
        <end position="696"/>
    </location>
</feature>
<dbReference type="Pfam" id="PF02931">
    <property type="entry name" value="Neur_chan_LBD"/>
    <property type="match status" value="1"/>
</dbReference>
<evidence type="ECO:0000313" key="8">
    <source>
        <dbReference type="EMBL" id="GFN81676.1"/>
    </source>
</evidence>
<dbReference type="InterPro" id="IPR018000">
    <property type="entry name" value="Neurotransmitter_ion_chnl_CS"/>
</dbReference>
<comment type="subcellular location">
    <subcellularLocation>
        <location evidence="1">Membrane</location>
        <topology evidence="1">Multi-pass membrane protein</topology>
    </subcellularLocation>
</comment>
<dbReference type="InterPro" id="IPR006029">
    <property type="entry name" value="Neurotrans-gated_channel_TM"/>
</dbReference>
<dbReference type="Gene3D" id="2.70.170.10">
    <property type="entry name" value="Neurotransmitter-gated ion-channel ligand-binding domain"/>
    <property type="match status" value="1"/>
</dbReference>
<gene>
    <name evidence="8" type="ORF">PoB_000818200</name>
</gene>
<protein>
    <submittedName>
        <fullName evidence="8">Neuronal acetylcholine receptor subunit alpha-3</fullName>
    </submittedName>
</protein>
<dbReference type="CDD" id="cd19051">
    <property type="entry name" value="LGIC_TM_cation"/>
    <property type="match status" value="1"/>
</dbReference>
<comment type="similarity">
    <text evidence="5">Belongs to the ligand-gated ion channel (TC 1.A.9) family.</text>
</comment>
<organism evidence="8 9">
    <name type="scientific">Plakobranchus ocellatus</name>
    <dbReference type="NCBI Taxonomy" id="259542"/>
    <lineage>
        <taxon>Eukaryota</taxon>
        <taxon>Metazoa</taxon>
        <taxon>Spiralia</taxon>
        <taxon>Lophotrochozoa</taxon>
        <taxon>Mollusca</taxon>
        <taxon>Gastropoda</taxon>
        <taxon>Heterobranchia</taxon>
        <taxon>Euthyneura</taxon>
        <taxon>Panpulmonata</taxon>
        <taxon>Sacoglossa</taxon>
        <taxon>Placobranchoidea</taxon>
        <taxon>Plakobranchidae</taxon>
        <taxon>Plakobranchus</taxon>
    </lineage>
</organism>
<dbReference type="InterPro" id="IPR006202">
    <property type="entry name" value="Neur_chan_lig-bd"/>
</dbReference>
<evidence type="ECO:0000256" key="4">
    <source>
        <dbReference type="ARBA" id="ARBA00023136"/>
    </source>
</evidence>
<feature type="transmembrane region" description="Helical" evidence="5">
    <location>
        <begin position="363"/>
        <end position="386"/>
    </location>
</feature>
<dbReference type="Proteomes" id="UP000735302">
    <property type="component" value="Unassembled WGS sequence"/>
</dbReference>
<keyword evidence="8" id="KW-0675">Receptor</keyword>
<reference evidence="8 9" key="1">
    <citation type="journal article" date="2021" name="Elife">
        <title>Chloroplast acquisition without the gene transfer in kleptoplastic sea slugs, Plakobranchus ocellatus.</title>
        <authorList>
            <person name="Maeda T."/>
            <person name="Takahashi S."/>
            <person name="Yoshida T."/>
            <person name="Shimamura S."/>
            <person name="Takaki Y."/>
            <person name="Nagai Y."/>
            <person name="Toyoda A."/>
            <person name="Suzuki Y."/>
            <person name="Arimoto A."/>
            <person name="Ishii H."/>
            <person name="Satoh N."/>
            <person name="Nishiyama T."/>
            <person name="Hasebe M."/>
            <person name="Maruyama T."/>
            <person name="Minagawa J."/>
            <person name="Obokata J."/>
            <person name="Shigenobu S."/>
        </authorList>
    </citation>
    <scope>NUCLEOTIDE SEQUENCE [LARGE SCALE GENOMIC DNA]</scope>
</reference>
<feature type="transmembrane region" description="Helical" evidence="5">
    <location>
        <begin position="333"/>
        <end position="351"/>
    </location>
</feature>
<keyword evidence="9" id="KW-1185">Reference proteome</keyword>
<dbReference type="PROSITE" id="PS00236">
    <property type="entry name" value="NEUROTR_ION_CHANNEL"/>
    <property type="match status" value="1"/>
</dbReference>
<dbReference type="PANTHER" id="PTHR18945">
    <property type="entry name" value="NEUROTRANSMITTER GATED ION CHANNEL"/>
    <property type="match status" value="1"/>
</dbReference>
<evidence type="ECO:0000256" key="1">
    <source>
        <dbReference type="ARBA" id="ARBA00004141"/>
    </source>
</evidence>
<keyword evidence="5" id="KW-0813">Transport</keyword>
<keyword evidence="3 5" id="KW-1133">Transmembrane helix</keyword>
<dbReference type="Pfam" id="PF02932">
    <property type="entry name" value="Neur_chan_memb"/>
    <property type="match status" value="1"/>
</dbReference>
<dbReference type="SUPFAM" id="SSF90112">
    <property type="entry name" value="Neurotransmitter-gated ion-channel transmembrane pore"/>
    <property type="match status" value="1"/>
</dbReference>
<evidence type="ECO:0000256" key="3">
    <source>
        <dbReference type="ARBA" id="ARBA00022989"/>
    </source>
</evidence>
<dbReference type="PRINTS" id="PR00252">
    <property type="entry name" value="NRIONCHANNEL"/>
</dbReference>
<evidence type="ECO:0000259" key="7">
    <source>
        <dbReference type="Pfam" id="PF02932"/>
    </source>
</evidence>
<feature type="transmembrane region" description="Helical" evidence="5">
    <location>
        <begin position="303"/>
        <end position="326"/>
    </location>
</feature>
<dbReference type="CDD" id="cd18989">
    <property type="entry name" value="LGIC_ECD_cation"/>
    <property type="match status" value="1"/>
</dbReference>
<dbReference type="InterPro" id="IPR036734">
    <property type="entry name" value="Neur_chan_lig-bd_sf"/>
</dbReference>
<dbReference type="InterPro" id="IPR038050">
    <property type="entry name" value="Neuro_actylchol_rec"/>
</dbReference>
<name>A0AAV3YFP9_9GAST</name>
<dbReference type="EMBL" id="BLXT01000945">
    <property type="protein sequence ID" value="GFN81676.1"/>
    <property type="molecule type" value="Genomic_DNA"/>
</dbReference>
<feature type="domain" description="Neurotransmitter-gated ion-channel transmembrane" evidence="7">
    <location>
        <begin position="309"/>
        <end position="414"/>
    </location>
</feature>
<keyword evidence="5" id="KW-0407">Ion channel</keyword>
<dbReference type="InterPro" id="IPR036719">
    <property type="entry name" value="Neuro-gated_channel_TM_sf"/>
</dbReference>
<dbReference type="GO" id="GO:0004888">
    <property type="term" value="F:transmembrane signaling receptor activity"/>
    <property type="evidence" value="ECO:0007669"/>
    <property type="project" value="InterPro"/>
</dbReference>
<dbReference type="Gene3D" id="1.20.58.390">
    <property type="entry name" value="Neurotransmitter-gated ion-channel transmembrane domain"/>
    <property type="match status" value="1"/>
</dbReference>
<accession>A0AAV3YFP9</accession>
<dbReference type="GO" id="GO:0005230">
    <property type="term" value="F:extracellular ligand-gated monoatomic ion channel activity"/>
    <property type="evidence" value="ECO:0007669"/>
    <property type="project" value="InterPro"/>
</dbReference>
<proteinExistence type="inferred from homology"/>
<evidence type="ECO:0000256" key="2">
    <source>
        <dbReference type="ARBA" id="ARBA00022692"/>
    </source>
</evidence>
<dbReference type="GO" id="GO:0016020">
    <property type="term" value="C:membrane"/>
    <property type="evidence" value="ECO:0007669"/>
    <property type="project" value="UniProtKB-SubCell"/>
</dbReference>
<evidence type="ECO:0000313" key="9">
    <source>
        <dbReference type="Proteomes" id="UP000735302"/>
    </source>
</evidence>
<keyword evidence="4 5" id="KW-0472">Membrane</keyword>
<keyword evidence="2 5" id="KW-0812">Transmembrane</keyword>
<keyword evidence="5" id="KW-0406">Ion transport</keyword>
<evidence type="ECO:0000259" key="6">
    <source>
        <dbReference type="Pfam" id="PF02931"/>
    </source>
</evidence>
<feature type="domain" description="Neurotransmitter-gated ion-channel ligand-binding" evidence="6">
    <location>
        <begin position="120"/>
        <end position="300"/>
    </location>
</feature>
<comment type="caution">
    <text evidence="8">The sequence shown here is derived from an EMBL/GenBank/DDBJ whole genome shotgun (WGS) entry which is preliminary data.</text>
</comment>
<dbReference type="AlphaFoldDB" id="A0AAV3YFP9"/>
<dbReference type="SUPFAM" id="SSF63712">
    <property type="entry name" value="Nicotinic receptor ligand binding domain-like"/>
    <property type="match status" value="1"/>
</dbReference>